<keyword evidence="2" id="KW-0812">Transmembrane</keyword>
<keyword evidence="2" id="KW-1133">Transmembrane helix</keyword>
<sequence>MSNGARHGLGVVAGLVLAPIVAASLMYGTNKLRMVMTFGYARFRSYHGEELWIGAGLILLAAVLLGLLTGSRLSPVASLIPGAAFTLVGLIWFASPSWAVQHAGRDVMTRDMYLGYTALGSMGILFLLGVLLLVASLAPSRWKARAAAGAAPRFAGPPPAPMGPPPMPGGPAPMGVAPMGAAPMGAPQPPPSQSPSWQGAPQPQFGAPCQ</sequence>
<feature type="compositionally biased region" description="Pro residues" evidence="1">
    <location>
        <begin position="155"/>
        <end position="171"/>
    </location>
</feature>
<dbReference type="Proteomes" id="UP000295431">
    <property type="component" value="Unassembled WGS sequence"/>
</dbReference>
<name>A0A4R4NAM0_9ACTN</name>
<feature type="compositionally biased region" description="Low complexity" evidence="1">
    <location>
        <begin position="173"/>
        <end position="185"/>
    </location>
</feature>
<comment type="caution">
    <text evidence="3">The sequence shown here is derived from an EMBL/GenBank/DDBJ whole genome shotgun (WGS) entry which is preliminary data.</text>
</comment>
<feature type="compositionally biased region" description="Low complexity" evidence="1">
    <location>
        <begin position="194"/>
        <end position="204"/>
    </location>
</feature>
<accession>A0A4R4NAM0</accession>
<evidence type="ECO:0000313" key="3">
    <source>
        <dbReference type="EMBL" id="TDC04047.1"/>
    </source>
</evidence>
<feature type="non-terminal residue" evidence="3">
    <location>
        <position position="210"/>
    </location>
</feature>
<evidence type="ECO:0000313" key="4">
    <source>
        <dbReference type="Proteomes" id="UP000295431"/>
    </source>
</evidence>
<dbReference type="EMBL" id="SMJW01000359">
    <property type="protein sequence ID" value="TDC04047.1"/>
    <property type="molecule type" value="Genomic_DNA"/>
</dbReference>
<keyword evidence="2" id="KW-0472">Membrane</keyword>
<dbReference type="RefSeq" id="WP_131944887.1">
    <property type="nucleotide sequence ID" value="NZ_SMJW01000359.1"/>
</dbReference>
<protein>
    <submittedName>
        <fullName evidence="3">Uncharacterized protein</fullName>
    </submittedName>
</protein>
<proteinExistence type="predicted"/>
<gene>
    <name evidence="3" type="ORF">E1284_37435</name>
</gene>
<feature type="region of interest" description="Disordered" evidence="1">
    <location>
        <begin position="153"/>
        <end position="210"/>
    </location>
</feature>
<dbReference type="OrthoDB" id="3544501at2"/>
<organism evidence="3 4">
    <name type="scientific">Actinomadura bangladeshensis</name>
    <dbReference type="NCBI Taxonomy" id="453573"/>
    <lineage>
        <taxon>Bacteria</taxon>
        <taxon>Bacillati</taxon>
        <taxon>Actinomycetota</taxon>
        <taxon>Actinomycetes</taxon>
        <taxon>Streptosporangiales</taxon>
        <taxon>Thermomonosporaceae</taxon>
        <taxon>Actinomadura</taxon>
    </lineage>
</organism>
<evidence type="ECO:0000256" key="1">
    <source>
        <dbReference type="SAM" id="MobiDB-lite"/>
    </source>
</evidence>
<evidence type="ECO:0000256" key="2">
    <source>
        <dbReference type="SAM" id="Phobius"/>
    </source>
</evidence>
<reference evidence="3 4" key="1">
    <citation type="submission" date="2019-03" db="EMBL/GenBank/DDBJ databases">
        <title>Draft genome sequences of novel Actinobacteria.</title>
        <authorList>
            <person name="Sahin N."/>
            <person name="Ay H."/>
            <person name="Saygin H."/>
        </authorList>
    </citation>
    <scope>NUCLEOTIDE SEQUENCE [LARGE SCALE GENOMIC DNA]</scope>
    <source>
        <strain evidence="3 4">DSM 45347</strain>
    </source>
</reference>
<feature type="transmembrane region" description="Helical" evidence="2">
    <location>
        <begin position="51"/>
        <end position="69"/>
    </location>
</feature>
<feature type="transmembrane region" description="Helical" evidence="2">
    <location>
        <begin position="114"/>
        <end position="135"/>
    </location>
</feature>
<feature type="transmembrane region" description="Helical" evidence="2">
    <location>
        <begin position="76"/>
        <end position="94"/>
    </location>
</feature>
<dbReference type="AlphaFoldDB" id="A0A4R4NAM0"/>
<keyword evidence="4" id="KW-1185">Reference proteome</keyword>